<gene>
    <name evidence="3" type="ORF">FD04_GL001483</name>
</gene>
<evidence type="ECO:0000313" key="4">
    <source>
        <dbReference type="Proteomes" id="UP000051160"/>
    </source>
</evidence>
<dbReference type="Pfam" id="PF02615">
    <property type="entry name" value="Ldh_2"/>
    <property type="match status" value="1"/>
</dbReference>
<dbReference type="InterPro" id="IPR036111">
    <property type="entry name" value="Mal/L-sulfo/L-lacto_DH-like_sf"/>
</dbReference>
<dbReference type="STRING" id="1423776.FD04_GL001483"/>
<dbReference type="InterPro" id="IPR043144">
    <property type="entry name" value="Mal/L-sulf/L-lact_DH-like_ah"/>
</dbReference>
<sequence>MSKRYQVSVLTQLLTQIFERLGVAPDESQQLTTSLIDADLRGIRSHGVQRTGMYVKKLRSGQIKPDQSLEVVRNEGAVAVIDGHFGVGQHVAITAMKLAIEKAQATGVGIVSVRQSNHFGAAGYYARLASAVGMIGVAMTNTNPLTVPTHGHDAFLGSNPIAVAVPATPHDFIFDAAMSTVSLGKFEMLKQLDRPIPGTWALDEHGEVTHDAGRLLQNMNQPQRDGGVLPIGGVGETDAGYKGYGLALIVELLTAGLAQGPFSADLGRGQVVGISHFFMAIDPAWFGDATAIKQRVSELLLRLRQLPVNGVSQVSVAGDHEWAAVDVNRQRGIVLEPATVAMLKRVTDSLNIKMDLV</sequence>
<reference evidence="3 4" key="1">
    <citation type="journal article" date="2015" name="Genome Announc.">
        <title>Expanding the biotechnology potential of lactobacilli through comparative genomics of 213 strains and associated genera.</title>
        <authorList>
            <person name="Sun Z."/>
            <person name="Harris H.M."/>
            <person name="McCann A."/>
            <person name="Guo C."/>
            <person name="Argimon S."/>
            <person name="Zhang W."/>
            <person name="Yang X."/>
            <person name="Jeffery I.B."/>
            <person name="Cooney J.C."/>
            <person name="Kagawa T.F."/>
            <person name="Liu W."/>
            <person name="Song Y."/>
            <person name="Salvetti E."/>
            <person name="Wrobel A."/>
            <person name="Rasinkangas P."/>
            <person name="Parkhill J."/>
            <person name="Rea M.C."/>
            <person name="O'Sullivan O."/>
            <person name="Ritari J."/>
            <person name="Douillard F.P."/>
            <person name="Paul Ross R."/>
            <person name="Yang R."/>
            <person name="Briner A.E."/>
            <person name="Felis G.E."/>
            <person name="de Vos W.M."/>
            <person name="Barrangou R."/>
            <person name="Klaenhammer T.R."/>
            <person name="Caufield P.W."/>
            <person name="Cui Y."/>
            <person name="Zhang H."/>
            <person name="O'Toole P.W."/>
        </authorList>
    </citation>
    <scope>NUCLEOTIDE SEQUENCE [LARGE SCALE GENOMIC DNA]</scope>
    <source>
        <strain evidence="3 4">DSM 19909</strain>
    </source>
</reference>
<keyword evidence="2" id="KW-0560">Oxidoreductase</keyword>
<dbReference type="Gene3D" id="3.30.1370.60">
    <property type="entry name" value="Hypothetical oxidoreductase yiak, domain 2"/>
    <property type="match status" value="1"/>
</dbReference>
<evidence type="ECO:0000256" key="2">
    <source>
        <dbReference type="ARBA" id="ARBA00023002"/>
    </source>
</evidence>
<dbReference type="Gene3D" id="1.10.1530.10">
    <property type="match status" value="1"/>
</dbReference>
<evidence type="ECO:0000313" key="3">
    <source>
        <dbReference type="EMBL" id="KRK97456.1"/>
    </source>
</evidence>
<dbReference type="EMBL" id="AZEE01000029">
    <property type="protein sequence ID" value="KRK97456.1"/>
    <property type="molecule type" value="Genomic_DNA"/>
</dbReference>
<dbReference type="InterPro" id="IPR003767">
    <property type="entry name" value="Malate/L-lactate_DH-like"/>
</dbReference>
<comment type="caution">
    <text evidence="3">The sequence shown here is derived from an EMBL/GenBank/DDBJ whole genome shotgun (WGS) entry which is preliminary data.</text>
</comment>
<proteinExistence type="inferred from homology"/>
<organism evidence="3 4">
    <name type="scientific">Secundilactobacillus odoratitofui DSM 19909 = JCM 15043</name>
    <dbReference type="NCBI Taxonomy" id="1423776"/>
    <lineage>
        <taxon>Bacteria</taxon>
        <taxon>Bacillati</taxon>
        <taxon>Bacillota</taxon>
        <taxon>Bacilli</taxon>
        <taxon>Lactobacillales</taxon>
        <taxon>Lactobacillaceae</taxon>
        <taxon>Secundilactobacillus</taxon>
    </lineage>
</organism>
<evidence type="ECO:0000256" key="1">
    <source>
        <dbReference type="ARBA" id="ARBA00006056"/>
    </source>
</evidence>
<comment type="similarity">
    <text evidence="1">Belongs to the LDH2/MDH2 oxidoreductase family.</text>
</comment>
<dbReference type="RefSeq" id="WP_054700272.1">
    <property type="nucleotide sequence ID" value="NZ_AZEE01000029.1"/>
</dbReference>
<name>A0A0R1LPG5_9LACO</name>
<dbReference type="GO" id="GO:0016491">
    <property type="term" value="F:oxidoreductase activity"/>
    <property type="evidence" value="ECO:0007669"/>
    <property type="project" value="UniProtKB-KW"/>
</dbReference>
<accession>A0A0R1LPG5</accession>
<dbReference type="InterPro" id="IPR043143">
    <property type="entry name" value="Mal/L-sulf/L-lact_DH-like_NADP"/>
</dbReference>
<dbReference type="SUPFAM" id="SSF89733">
    <property type="entry name" value="L-sulfolactate dehydrogenase-like"/>
    <property type="match status" value="1"/>
</dbReference>
<dbReference type="AlphaFoldDB" id="A0A0R1LPG5"/>
<keyword evidence="4" id="KW-1185">Reference proteome</keyword>
<protein>
    <submittedName>
        <fullName evidence="3">Malate dehydrogenase</fullName>
    </submittedName>
</protein>
<dbReference type="PANTHER" id="PTHR11091">
    <property type="entry name" value="OXIDOREDUCTASE-RELATED"/>
    <property type="match status" value="1"/>
</dbReference>
<dbReference type="PATRIC" id="fig|1423776.4.peg.1501"/>
<dbReference type="Proteomes" id="UP000051160">
    <property type="component" value="Unassembled WGS sequence"/>
</dbReference>
<dbReference type="PANTHER" id="PTHR11091:SF0">
    <property type="entry name" value="MALATE DEHYDROGENASE"/>
    <property type="match status" value="1"/>
</dbReference>